<sequence>MVNRGKEKFHKSRVLLCPVYELTGQNFPEIKKPHGIIAPYG</sequence>
<accession>A0A1H9TE35</accession>
<dbReference type="RefSeq" id="WP_281244246.1">
    <property type="nucleotide sequence ID" value="NZ_FOGT01000005.1"/>
</dbReference>
<dbReference type="EMBL" id="FOGT01000005">
    <property type="protein sequence ID" value="SER95089.1"/>
    <property type="molecule type" value="Genomic_DNA"/>
</dbReference>
<reference evidence="2" key="1">
    <citation type="submission" date="2016-10" db="EMBL/GenBank/DDBJ databases">
        <authorList>
            <person name="Varghese N."/>
            <person name="Submissions S."/>
        </authorList>
    </citation>
    <scope>NUCLEOTIDE SEQUENCE [LARGE SCALE GENOMIC DNA]</scope>
    <source>
        <strain evidence="2">S9</strain>
    </source>
</reference>
<keyword evidence="2" id="KW-1185">Reference proteome</keyword>
<dbReference type="Proteomes" id="UP000198571">
    <property type="component" value="Unassembled WGS sequence"/>
</dbReference>
<name>A0A1H9TE35_9BACI</name>
<protein>
    <submittedName>
        <fullName evidence="1">Uncharacterized protein</fullName>
    </submittedName>
</protein>
<evidence type="ECO:0000313" key="2">
    <source>
        <dbReference type="Proteomes" id="UP000198571"/>
    </source>
</evidence>
<dbReference type="AlphaFoldDB" id="A0A1H9TE35"/>
<organism evidence="1 2">
    <name type="scientific">Salipaludibacillus aurantiacus</name>
    <dbReference type="NCBI Taxonomy" id="1601833"/>
    <lineage>
        <taxon>Bacteria</taxon>
        <taxon>Bacillati</taxon>
        <taxon>Bacillota</taxon>
        <taxon>Bacilli</taxon>
        <taxon>Bacillales</taxon>
        <taxon>Bacillaceae</taxon>
    </lineage>
</organism>
<gene>
    <name evidence="1" type="ORF">SAMN05518684_105265</name>
</gene>
<proteinExistence type="predicted"/>
<evidence type="ECO:0000313" key="1">
    <source>
        <dbReference type="EMBL" id="SER95089.1"/>
    </source>
</evidence>